<reference evidence="1" key="3">
    <citation type="submission" date="2022-01" db="UniProtKB">
        <authorList>
            <consortium name="EnsemblPlants"/>
        </authorList>
    </citation>
    <scope>IDENTIFICATION</scope>
    <source>
        <strain evidence="1">subsp. vulgare</strain>
    </source>
</reference>
<evidence type="ECO:0000313" key="1">
    <source>
        <dbReference type="EnsemblPlants" id="HORVU.MOREX.r3.7HG0709540.1.CDS1"/>
    </source>
</evidence>
<dbReference type="AlphaFoldDB" id="A0A8I6YCH4"/>
<dbReference type="EnsemblPlants" id="HORVU.MOREX.r3.7HG0709540.1">
    <property type="protein sequence ID" value="HORVU.MOREX.r3.7HG0709540.1.CDS1"/>
    <property type="gene ID" value="HORVU.MOREX.r3.7HG0709540"/>
</dbReference>
<name>A0A8I6YCH4_HORVV</name>
<sequence>MWEHVLVGHNLSLPPEEPWKYPFDKDEERYPTIAHKWANVQWMSIAGMGRYKAYISKLDMLTYEQVIIQML</sequence>
<reference evidence="1" key="2">
    <citation type="submission" date="2020-10" db="EMBL/GenBank/DDBJ databases">
        <authorList>
            <person name="Scholz U."/>
            <person name="Mascher M."/>
            <person name="Fiebig A."/>
        </authorList>
    </citation>
    <scope>NUCLEOTIDE SEQUENCE [LARGE SCALE GENOMIC DNA]</scope>
    <source>
        <strain evidence="1">cv. Morex</strain>
    </source>
</reference>
<dbReference type="Proteomes" id="UP000011116">
    <property type="component" value="Chromosome 7H"/>
</dbReference>
<reference evidence="2" key="1">
    <citation type="journal article" date="2012" name="Nature">
        <title>A physical, genetic and functional sequence assembly of the barley genome.</title>
        <authorList>
            <consortium name="The International Barley Genome Sequencing Consortium"/>
            <person name="Mayer K.F."/>
            <person name="Waugh R."/>
            <person name="Brown J.W."/>
            <person name="Schulman A."/>
            <person name="Langridge P."/>
            <person name="Platzer M."/>
            <person name="Fincher G.B."/>
            <person name="Muehlbauer G.J."/>
            <person name="Sato K."/>
            <person name="Close T.J."/>
            <person name="Wise R.P."/>
            <person name="Stein N."/>
        </authorList>
    </citation>
    <scope>NUCLEOTIDE SEQUENCE [LARGE SCALE GENOMIC DNA]</scope>
    <source>
        <strain evidence="2">cv. Morex</strain>
    </source>
</reference>
<evidence type="ECO:0000313" key="2">
    <source>
        <dbReference type="Proteomes" id="UP000011116"/>
    </source>
</evidence>
<dbReference type="Gramene" id="HORVU.MOREX.r2.7HG0588510.1">
    <property type="protein sequence ID" value="HORVU.MOREX.r2.7HG0588510.1.CDS.1"/>
    <property type="gene ID" value="HORVU.MOREX.r2.7HG0588510"/>
</dbReference>
<dbReference type="Gramene" id="HORVU.MOREX.r3.7HG0709540.1">
    <property type="protein sequence ID" value="HORVU.MOREX.r3.7HG0709540.1.CDS1"/>
    <property type="gene ID" value="HORVU.MOREX.r3.7HG0709540"/>
</dbReference>
<proteinExistence type="predicted"/>
<accession>A0A8I6YCH4</accession>
<protein>
    <submittedName>
        <fullName evidence="1">Uncharacterized protein</fullName>
    </submittedName>
</protein>
<organism evidence="1 2">
    <name type="scientific">Hordeum vulgare subsp. vulgare</name>
    <name type="common">Domesticated barley</name>
    <dbReference type="NCBI Taxonomy" id="112509"/>
    <lineage>
        <taxon>Eukaryota</taxon>
        <taxon>Viridiplantae</taxon>
        <taxon>Streptophyta</taxon>
        <taxon>Embryophyta</taxon>
        <taxon>Tracheophyta</taxon>
        <taxon>Spermatophyta</taxon>
        <taxon>Magnoliopsida</taxon>
        <taxon>Liliopsida</taxon>
        <taxon>Poales</taxon>
        <taxon>Poaceae</taxon>
        <taxon>BOP clade</taxon>
        <taxon>Pooideae</taxon>
        <taxon>Triticodae</taxon>
        <taxon>Triticeae</taxon>
        <taxon>Hordeinae</taxon>
        <taxon>Hordeum</taxon>
    </lineage>
</organism>
<keyword evidence="2" id="KW-1185">Reference proteome</keyword>